<dbReference type="GO" id="GO:0006355">
    <property type="term" value="P:regulation of DNA-templated transcription"/>
    <property type="evidence" value="ECO:0007669"/>
    <property type="project" value="InterPro"/>
</dbReference>
<dbReference type="Pfam" id="PF01590">
    <property type="entry name" value="GAF"/>
    <property type="match status" value="1"/>
</dbReference>
<comment type="caution">
    <text evidence="3">The sequence shown here is derived from an EMBL/GenBank/DDBJ whole genome shotgun (WGS) entry which is preliminary data.</text>
</comment>
<evidence type="ECO:0000313" key="4">
    <source>
        <dbReference type="Proteomes" id="UP000612808"/>
    </source>
</evidence>
<keyword evidence="4" id="KW-1185">Reference proteome</keyword>
<proteinExistence type="predicted"/>
<organism evidence="3 4">
    <name type="scientific">Actinocatenispora rupis</name>
    <dbReference type="NCBI Taxonomy" id="519421"/>
    <lineage>
        <taxon>Bacteria</taxon>
        <taxon>Bacillati</taxon>
        <taxon>Actinomycetota</taxon>
        <taxon>Actinomycetes</taxon>
        <taxon>Micromonosporales</taxon>
        <taxon>Micromonosporaceae</taxon>
        <taxon>Actinocatenispora</taxon>
    </lineage>
</organism>
<keyword evidence="1" id="KW-0238">DNA-binding</keyword>
<dbReference type="InterPro" id="IPR001867">
    <property type="entry name" value="OmpR/PhoB-type_DNA-bd"/>
</dbReference>
<evidence type="ECO:0000259" key="2">
    <source>
        <dbReference type="SMART" id="SM00862"/>
    </source>
</evidence>
<dbReference type="InterPro" id="IPR029016">
    <property type="entry name" value="GAF-like_dom_sf"/>
</dbReference>
<reference evidence="3" key="1">
    <citation type="submission" date="2021-01" db="EMBL/GenBank/DDBJ databases">
        <title>Whole genome shotgun sequence of Actinocatenispora rupis NBRC 107355.</title>
        <authorList>
            <person name="Komaki H."/>
            <person name="Tamura T."/>
        </authorList>
    </citation>
    <scope>NUCLEOTIDE SEQUENCE</scope>
    <source>
        <strain evidence="3">NBRC 107355</strain>
    </source>
</reference>
<dbReference type="Gene3D" id="3.30.450.40">
    <property type="match status" value="1"/>
</dbReference>
<name>A0A8J3IVN7_9ACTN</name>
<dbReference type="GO" id="GO:0003677">
    <property type="term" value="F:DNA binding"/>
    <property type="evidence" value="ECO:0007669"/>
    <property type="project" value="UniProtKB-KW"/>
</dbReference>
<gene>
    <name evidence="3" type="ORF">Aru02nite_03240</name>
</gene>
<dbReference type="InterPro" id="IPR003018">
    <property type="entry name" value="GAF"/>
</dbReference>
<dbReference type="Proteomes" id="UP000612808">
    <property type="component" value="Unassembled WGS sequence"/>
</dbReference>
<sequence length="432" mass="45727">MSDMWVAWPNGCDPVDLSRELSVARERFVSTGATPDGVRSVVADSWRRSKASGVDPDGAPPPLDLAYDDLREYRADHPMAAAMPVVRRLLVDAAGAAGLIVAVADEAGRLLWVEGDRTVRSLAEGIHFVPGTNWDERHAGTNAPGTALALNHCVQIFAAEHFASPVASWSCSAAPVHDPDTGALIGVIDVTGGDQVAAPPTLALVRATVAAVESELRVHRLTGGRVHPEAPARLSVLGGTGRLTLGHRTVELSQRHAELLLVLTEHPAGRTAEQLALALYPGEAAPVTVRAELSRLRALLPELALRSRPYRLGRPVTTDLAEARALVARGVPGRALTMAPGPVLPRSEAPAVRELREEFAVSLRSAVLRAGDPDLLVRYAGSELGGDDVEALHACLAVLPATSPRRARFVARLARLDAELGAYATPLQPSRG</sequence>
<dbReference type="GO" id="GO:0000160">
    <property type="term" value="P:phosphorelay signal transduction system"/>
    <property type="evidence" value="ECO:0007669"/>
    <property type="project" value="InterPro"/>
</dbReference>
<dbReference type="RefSeq" id="WP_203654245.1">
    <property type="nucleotide sequence ID" value="NZ_BAAAZM010000010.1"/>
</dbReference>
<dbReference type="EMBL" id="BOMB01000001">
    <property type="protein sequence ID" value="GID09435.1"/>
    <property type="molecule type" value="Genomic_DNA"/>
</dbReference>
<protein>
    <submittedName>
        <fullName evidence="3">Transcriptional regulator</fullName>
    </submittedName>
</protein>
<dbReference type="AlphaFoldDB" id="A0A8J3IVN7"/>
<evidence type="ECO:0000313" key="3">
    <source>
        <dbReference type="EMBL" id="GID09435.1"/>
    </source>
</evidence>
<evidence type="ECO:0000256" key="1">
    <source>
        <dbReference type="ARBA" id="ARBA00023125"/>
    </source>
</evidence>
<dbReference type="SMART" id="SM00862">
    <property type="entry name" value="Trans_reg_C"/>
    <property type="match status" value="1"/>
</dbReference>
<accession>A0A8J3IVN7</accession>
<feature type="domain" description="OmpR/PhoB-type" evidence="2">
    <location>
        <begin position="247"/>
        <end position="312"/>
    </location>
</feature>